<organism evidence="2 3">
    <name type="scientific">Helianthus annuus</name>
    <name type="common">Common sunflower</name>
    <dbReference type="NCBI Taxonomy" id="4232"/>
    <lineage>
        <taxon>Eukaryota</taxon>
        <taxon>Viridiplantae</taxon>
        <taxon>Streptophyta</taxon>
        <taxon>Embryophyta</taxon>
        <taxon>Tracheophyta</taxon>
        <taxon>Spermatophyta</taxon>
        <taxon>Magnoliopsida</taxon>
        <taxon>eudicotyledons</taxon>
        <taxon>Gunneridae</taxon>
        <taxon>Pentapetalae</taxon>
        <taxon>asterids</taxon>
        <taxon>campanulids</taxon>
        <taxon>Asterales</taxon>
        <taxon>Asteraceae</taxon>
        <taxon>Asteroideae</taxon>
        <taxon>Heliantheae alliance</taxon>
        <taxon>Heliantheae</taxon>
        <taxon>Helianthus</taxon>
    </lineage>
</organism>
<evidence type="ECO:0000256" key="1">
    <source>
        <dbReference type="SAM" id="MobiDB-lite"/>
    </source>
</evidence>
<protein>
    <submittedName>
        <fullName evidence="2">Uncharacterized protein</fullName>
    </submittedName>
</protein>
<gene>
    <name evidence="2" type="ORF">HanXRQr2_Chr17g0817981</name>
</gene>
<sequence>MFVRLSSKRASHRTSSQTVHERSVLMNGSNIPQTSKSQENSLKNEIKLLYKSITTINQSF</sequence>
<feature type="compositionally biased region" description="Basic residues" evidence="1">
    <location>
        <begin position="1"/>
        <end position="12"/>
    </location>
</feature>
<feature type="region of interest" description="Disordered" evidence="1">
    <location>
        <begin position="1"/>
        <end position="38"/>
    </location>
</feature>
<accession>A0A9K3DLA1</accession>
<reference evidence="2" key="1">
    <citation type="journal article" date="2017" name="Nature">
        <title>The sunflower genome provides insights into oil metabolism, flowering and Asterid evolution.</title>
        <authorList>
            <person name="Badouin H."/>
            <person name="Gouzy J."/>
            <person name="Grassa C.J."/>
            <person name="Murat F."/>
            <person name="Staton S.E."/>
            <person name="Cottret L."/>
            <person name="Lelandais-Briere C."/>
            <person name="Owens G.L."/>
            <person name="Carrere S."/>
            <person name="Mayjonade B."/>
            <person name="Legrand L."/>
            <person name="Gill N."/>
            <person name="Kane N.C."/>
            <person name="Bowers J.E."/>
            <person name="Hubner S."/>
            <person name="Bellec A."/>
            <person name="Berard A."/>
            <person name="Berges H."/>
            <person name="Blanchet N."/>
            <person name="Boniface M.C."/>
            <person name="Brunel D."/>
            <person name="Catrice O."/>
            <person name="Chaidir N."/>
            <person name="Claudel C."/>
            <person name="Donnadieu C."/>
            <person name="Faraut T."/>
            <person name="Fievet G."/>
            <person name="Helmstetter N."/>
            <person name="King M."/>
            <person name="Knapp S.J."/>
            <person name="Lai Z."/>
            <person name="Le Paslier M.C."/>
            <person name="Lippi Y."/>
            <person name="Lorenzon L."/>
            <person name="Mandel J.R."/>
            <person name="Marage G."/>
            <person name="Marchand G."/>
            <person name="Marquand E."/>
            <person name="Bret-Mestries E."/>
            <person name="Morien E."/>
            <person name="Nambeesan S."/>
            <person name="Nguyen T."/>
            <person name="Pegot-Espagnet P."/>
            <person name="Pouilly N."/>
            <person name="Raftis F."/>
            <person name="Sallet E."/>
            <person name="Schiex T."/>
            <person name="Thomas J."/>
            <person name="Vandecasteele C."/>
            <person name="Vares D."/>
            <person name="Vear F."/>
            <person name="Vautrin S."/>
            <person name="Crespi M."/>
            <person name="Mangin B."/>
            <person name="Burke J.M."/>
            <person name="Salse J."/>
            <person name="Munos S."/>
            <person name="Vincourt P."/>
            <person name="Rieseberg L.H."/>
            <person name="Langlade N.B."/>
        </authorList>
    </citation>
    <scope>NUCLEOTIDE SEQUENCE</scope>
    <source>
        <tissue evidence="2">Leaves</tissue>
    </source>
</reference>
<dbReference type="EMBL" id="MNCJ02000332">
    <property type="protein sequence ID" value="KAF5756708.1"/>
    <property type="molecule type" value="Genomic_DNA"/>
</dbReference>
<dbReference type="Gramene" id="mRNA:HanXRQr2_Chr17g0817981">
    <property type="protein sequence ID" value="CDS:HanXRQr2_Chr17g0817981.1"/>
    <property type="gene ID" value="HanXRQr2_Chr17g0817981"/>
</dbReference>
<evidence type="ECO:0000313" key="2">
    <source>
        <dbReference type="EMBL" id="KAF5756708.1"/>
    </source>
</evidence>
<feature type="compositionally biased region" description="Polar residues" evidence="1">
    <location>
        <begin position="26"/>
        <end position="38"/>
    </location>
</feature>
<dbReference type="Proteomes" id="UP000215914">
    <property type="component" value="Unassembled WGS sequence"/>
</dbReference>
<proteinExistence type="predicted"/>
<keyword evidence="3" id="KW-1185">Reference proteome</keyword>
<name>A0A9K3DLA1_HELAN</name>
<reference evidence="2" key="2">
    <citation type="submission" date="2020-06" db="EMBL/GenBank/DDBJ databases">
        <title>Helianthus annuus Genome sequencing and assembly Release 2.</title>
        <authorList>
            <person name="Gouzy J."/>
            <person name="Langlade N."/>
            <person name="Munos S."/>
        </authorList>
    </citation>
    <scope>NUCLEOTIDE SEQUENCE</scope>
    <source>
        <tissue evidence="2">Leaves</tissue>
    </source>
</reference>
<evidence type="ECO:0000313" key="3">
    <source>
        <dbReference type="Proteomes" id="UP000215914"/>
    </source>
</evidence>
<comment type="caution">
    <text evidence="2">The sequence shown here is derived from an EMBL/GenBank/DDBJ whole genome shotgun (WGS) entry which is preliminary data.</text>
</comment>
<dbReference type="AlphaFoldDB" id="A0A9K3DLA1"/>